<accession>A0A940DIC9</accession>
<dbReference type="Proteomes" id="UP000727857">
    <property type="component" value="Unassembled WGS sequence"/>
</dbReference>
<reference evidence="2" key="1">
    <citation type="submission" date="2020-10" db="EMBL/GenBank/DDBJ databases">
        <authorList>
            <person name="Gilroy R."/>
        </authorList>
    </citation>
    <scope>NUCLEOTIDE SEQUENCE</scope>
    <source>
        <strain evidence="2">517</strain>
    </source>
</reference>
<organism evidence="2 3">
    <name type="scientific">Candidatus Stercoripulliclostridium pullicola</name>
    <dbReference type="NCBI Taxonomy" id="2840953"/>
    <lineage>
        <taxon>Bacteria</taxon>
        <taxon>Bacillati</taxon>
        <taxon>Bacillota</taxon>
        <taxon>Clostridia</taxon>
        <taxon>Eubacteriales</taxon>
        <taxon>Candidatus Stercoripulliclostridium</taxon>
    </lineage>
</organism>
<dbReference type="GO" id="GO:0005975">
    <property type="term" value="P:carbohydrate metabolic process"/>
    <property type="evidence" value="ECO:0007669"/>
    <property type="project" value="InterPro"/>
</dbReference>
<proteinExistence type="predicted"/>
<evidence type="ECO:0000313" key="2">
    <source>
        <dbReference type="EMBL" id="MBO8424163.1"/>
    </source>
</evidence>
<sequence>AGEPAAGALAAWTAFVRTRDLNLLGRVYPIWKNSLKEGLKLVTDDGEFRKIGYKAKNSPLRDLNKEPVYCLEYNSYRLLLADITVRAARVLGDYAYSDALAAEREDFVRRFNETFYNKERGLYMDRYVSGSFTGIFGAASFLPLVAGAVTDNDVLDALISNLTDEKLFLNSAPVPHIAMKDPRYAKPAAAGKAARNLYLDYTGSSQPYVDYLIYLGLVRYGALDAEAELAGRLANVWRNYYRRMRAVPDRLLPNFKFDDSGIRNSLSGNLTGIIGVNELLDAEYFGEDPVPAVRFGTLLPGEHRIANIKIFGRNMSYVTDGDASAFTVDGVKVLEGVGGPFSVRYFTESVQGPRFLLYTRKPLTIKIVYPVFEPASSGGNVLRFNIDPGKYSIGISGKRFFAERI</sequence>
<evidence type="ECO:0000259" key="1">
    <source>
        <dbReference type="Pfam" id="PF22422"/>
    </source>
</evidence>
<protein>
    <recommendedName>
        <fullName evidence="1">Mannosylglycerate hydrolase MGH1-like glycoside hydrolase domain-containing protein</fullName>
    </recommendedName>
</protein>
<dbReference type="EMBL" id="JADINF010000103">
    <property type="protein sequence ID" value="MBO8424163.1"/>
    <property type="molecule type" value="Genomic_DNA"/>
</dbReference>
<dbReference type="InterPro" id="IPR054491">
    <property type="entry name" value="MGH1-like_GH"/>
</dbReference>
<dbReference type="Gene3D" id="1.50.10.10">
    <property type="match status" value="1"/>
</dbReference>
<evidence type="ECO:0000313" key="3">
    <source>
        <dbReference type="Proteomes" id="UP000727857"/>
    </source>
</evidence>
<feature type="non-terminal residue" evidence="2">
    <location>
        <position position="1"/>
    </location>
</feature>
<reference evidence="2" key="2">
    <citation type="journal article" date="2021" name="PeerJ">
        <title>Extensive microbial diversity within the chicken gut microbiome revealed by metagenomics and culture.</title>
        <authorList>
            <person name="Gilroy R."/>
            <person name="Ravi A."/>
            <person name="Getino M."/>
            <person name="Pursley I."/>
            <person name="Horton D.L."/>
            <person name="Alikhan N.F."/>
            <person name="Baker D."/>
            <person name="Gharbi K."/>
            <person name="Hall N."/>
            <person name="Watson M."/>
            <person name="Adriaenssens E.M."/>
            <person name="Foster-Nyarko E."/>
            <person name="Jarju S."/>
            <person name="Secka A."/>
            <person name="Antonio M."/>
            <person name="Oren A."/>
            <person name="Chaudhuri R.R."/>
            <person name="La Ragione R."/>
            <person name="Hildebrand F."/>
            <person name="Pallen M.J."/>
        </authorList>
    </citation>
    <scope>NUCLEOTIDE SEQUENCE</scope>
    <source>
        <strain evidence="2">517</strain>
    </source>
</reference>
<dbReference type="SUPFAM" id="SSF48208">
    <property type="entry name" value="Six-hairpin glycosidases"/>
    <property type="match status" value="1"/>
</dbReference>
<name>A0A940DIC9_9FIRM</name>
<dbReference type="InterPro" id="IPR012341">
    <property type="entry name" value="6hp_glycosidase-like_sf"/>
</dbReference>
<feature type="domain" description="Mannosylglycerate hydrolase MGH1-like glycoside hydrolase" evidence="1">
    <location>
        <begin position="64"/>
        <end position="236"/>
    </location>
</feature>
<comment type="caution">
    <text evidence="2">The sequence shown here is derived from an EMBL/GenBank/DDBJ whole genome shotgun (WGS) entry which is preliminary data.</text>
</comment>
<dbReference type="AlphaFoldDB" id="A0A940DIC9"/>
<gene>
    <name evidence="2" type="ORF">IAB16_04020</name>
</gene>
<dbReference type="InterPro" id="IPR008928">
    <property type="entry name" value="6-hairpin_glycosidase_sf"/>
</dbReference>
<dbReference type="Pfam" id="PF22422">
    <property type="entry name" value="MGH1-like_GH"/>
    <property type="match status" value="1"/>
</dbReference>